<sequence length="139" mass="15730">MRNIIAALAMALPRSRRHMTWICTVYCSLLEGTPLPSQPTFVHTRFTRSLVLLQMRHFLLLTGALVRRSKMPDRGIKSTRDMHRLPKLALAETSCPTLQTRQAQPTSQMPDKRRLSGTKIPWTHAIVQQGSGKPCISPM</sequence>
<dbReference type="AlphaFoldDB" id="A0A9P4MHW7"/>
<name>A0A9P4MHW7_9PEZI</name>
<reference evidence="1" key="1">
    <citation type="journal article" date="2020" name="Stud. Mycol.">
        <title>101 Dothideomycetes genomes: a test case for predicting lifestyles and emergence of pathogens.</title>
        <authorList>
            <person name="Haridas S."/>
            <person name="Albert R."/>
            <person name="Binder M."/>
            <person name="Bloem J."/>
            <person name="Labutti K."/>
            <person name="Salamov A."/>
            <person name="Andreopoulos B."/>
            <person name="Baker S."/>
            <person name="Barry K."/>
            <person name="Bills G."/>
            <person name="Bluhm B."/>
            <person name="Cannon C."/>
            <person name="Castanera R."/>
            <person name="Culley D."/>
            <person name="Daum C."/>
            <person name="Ezra D."/>
            <person name="Gonzalez J."/>
            <person name="Henrissat B."/>
            <person name="Kuo A."/>
            <person name="Liang C."/>
            <person name="Lipzen A."/>
            <person name="Lutzoni F."/>
            <person name="Magnuson J."/>
            <person name="Mondo S."/>
            <person name="Nolan M."/>
            <person name="Ohm R."/>
            <person name="Pangilinan J."/>
            <person name="Park H.-J."/>
            <person name="Ramirez L."/>
            <person name="Alfaro M."/>
            <person name="Sun H."/>
            <person name="Tritt A."/>
            <person name="Yoshinaga Y."/>
            <person name="Zwiers L.-H."/>
            <person name="Turgeon B."/>
            <person name="Goodwin S."/>
            <person name="Spatafora J."/>
            <person name="Crous P."/>
            <person name="Grigoriev I."/>
        </authorList>
    </citation>
    <scope>NUCLEOTIDE SEQUENCE</scope>
    <source>
        <strain evidence="1">CBS 260.36</strain>
    </source>
</reference>
<accession>A0A9P4MHW7</accession>
<proteinExistence type="predicted"/>
<organism evidence="1 2">
    <name type="scientific">Myriangium duriaei CBS 260.36</name>
    <dbReference type="NCBI Taxonomy" id="1168546"/>
    <lineage>
        <taxon>Eukaryota</taxon>
        <taxon>Fungi</taxon>
        <taxon>Dikarya</taxon>
        <taxon>Ascomycota</taxon>
        <taxon>Pezizomycotina</taxon>
        <taxon>Dothideomycetes</taxon>
        <taxon>Dothideomycetidae</taxon>
        <taxon>Myriangiales</taxon>
        <taxon>Myriangiaceae</taxon>
        <taxon>Myriangium</taxon>
    </lineage>
</organism>
<keyword evidence="2" id="KW-1185">Reference proteome</keyword>
<gene>
    <name evidence="1" type="ORF">K461DRAFT_111048</name>
</gene>
<comment type="caution">
    <text evidence="1">The sequence shown here is derived from an EMBL/GenBank/DDBJ whole genome shotgun (WGS) entry which is preliminary data.</text>
</comment>
<dbReference type="Proteomes" id="UP000799439">
    <property type="component" value="Unassembled WGS sequence"/>
</dbReference>
<evidence type="ECO:0000313" key="2">
    <source>
        <dbReference type="Proteomes" id="UP000799439"/>
    </source>
</evidence>
<protein>
    <submittedName>
        <fullName evidence="1">Uncharacterized protein</fullName>
    </submittedName>
</protein>
<dbReference type="EMBL" id="ML996083">
    <property type="protein sequence ID" value="KAF2155295.1"/>
    <property type="molecule type" value="Genomic_DNA"/>
</dbReference>
<evidence type="ECO:0000313" key="1">
    <source>
        <dbReference type="EMBL" id="KAF2155295.1"/>
    </source>
</evidence>